<dbReference type="Gene3D" id="2.30.110.10">
    <property type="entry name" value="Electron Transport, Fmn-binding Protein, Chain A"/>
    <property type="match status" value="1"/>
</dbReference>
<dbReference type="InterPro" id="IPR012349">
    <property type="entry name" value="Split_barrel_FMN-bd"/>
</dbReference>
<comment type="caution">
    <text evidence="2">The sequence shown here is derived from an EMBL/GenBank/DDBJ whole genome shotgun (WGS) entry which is preliminary data.</text>
</comment>
<evidence type="ECO:0000256" key="1">
    <source>
        <dbReference type="SAM" id="MobiDB-lite"/>
    </source>
</evidence>
<feature type="compositionally biased region" description="Polar residues" evidence="1">
    <location>
        <begin position="13"/>
        <end position="27"/>
    </location>
</feature>
<name>A0ABS1F9X3_9PROT</name>
<feature type="region of interest" description="Disordered" evidence="1">
    <location>
        <begin position="1"/>
        <end position="30"/>
    </location>
</feature>
<protein>
    <submittedName>
        <fullName evidence="2">Pyridoxamine 5'-phosphate oxidase family protein</fullName>
    </submittedName>
</protein>
<reference evidence="3" key="1">
    <citation type="submission" date="2021-01" db="EMBL/GenBank/DDBJ databases">
        <title>Genome public.</title>
        <authorList>
            <person name="Liu C."/>
            <person name="Sun Q."/>
        </authorList>
    </citation>
    <scope>NUCLEOTIDE SEQUENCE [LARGE SCALE GENOMIC DNA]</scope>
    <source>
        <strain evidence="3">YIM B02556</strain>
    </source>
</reference>
<dbReference type="Proteomes" id="UP000652760">
    <property type="component" value="Unassembled WGS sequence"/>
</dbReference>
<dbReference type="RefSeq" id="WP_200196648.1">
    <property type="nucleotide sequence ID" value="NZ_JAENHM010000060.1"/>
</dbReference>
<dbReference type="PANTHER" id="PTHR34071:SF2">
    <property type="entry name" value="FLAVIN-NUCLEOTIDE-BINDING PROTEIN"/>
    <property type="match status" value="1"/>
</dbReference>
<proteinExistence type="predicted"/>
<dbReference type="PANTHER" id="PTHR34071">
    <property type="entry name" value="5-NITROIMIDAZOLE ANTIBIOTICS RESISTANCE PROTEIN, NIMA-FAMILY-RELATED PROTEIN-RELATED"/>
    <property type="match status" value="1"/>
</dbReference>
<dbReference type="EMBL" id="JAENHM010000060">
    <property type="protein sequence ID" value="MBK1840233.1"/>
    <property type="molecule type" value="Genomic_DNA"/>
</dbReference>
<sequence length="229" mass="24813">MTSLPADLPATESPATESPTALPQTARTRPVRLGDRVNHDLALIHAIIDEAPICHVGFVDDAIKGRDTPSPMVIPTIPWRVGEELMIHGASSSRMLRRLQEGGEACITLSLIDGWVLARSAFHHSVNYRSVMLFGRPRLVSEEAEKRAALDALMEKIEPGRAAKVRAPNPQELKATAVLAFPIAEASAKRRSGPPGDDPEDMDHPVWTGVVPLRLIAGEPEQDPAQIAD</sequence>
<gene>
    <name evidence="2" type="ORF">JHL17_22780</name>
</gene>
<evidence type="ECO:0000313" key="3">
    <source>
        <dbReference type="Proteomes" id="UP000652760"/>
    </source>
</evidence>
<organism evidence="2 3">
    <name type="scientific">Azospirillum endophyticum</name>
    <dbReference type="NCBI Taxonomy" id="2800326"/>
    <lineage>
        <taxon>Bacteria</taxon>
        <taxon>Pseudomonadati</taxon>
        <taxon>Pseudomonadota</taxon>
        <taxon>Alphaproteobacteria</taxon>
        <taxon>Rhodospirillales</taxon>
        <taxon>Azospirillaceae</taxon>
        <taxon>Azospirillum</taxon>
    </lineage>
</organism>
<accession>A0ABS1F9X3</accession>
<dbReference type="Pfam" id="PF12900">
    <property type="entry name" value="Pyridox_ox_2"/>
    <property type="match status" value="1"/>
</dbReference>
<keyword evidence="3" id="KW-1185">Reference proteome</keyword>
<dbReference type="SUPFAM" id="SSF50475">
    <property type="entry name" value="FMN-binding split barrel"/>
    <property type="match status" value="1"/>
</dbReference>
<dbReference type="InterPro" id="IPR024747">
    <property type="entry name" value="Pyridox_Oxase-rel"/>
</dbReference>
<evidence type="ECO:0000313" key="2">
    <source>
        <dbReference type="EMBL" id="MBK1840233.1"/>
    </source>
</evidence>